<keyword evidence="4" id="KW-1185">Reference proteome</keyword>
<feature type="compositionally biased region" description="Acidic residues" evidence="1">
    <location>
        <begin position="75"/>
        <end position="96"/>
    </location>
</feature>
<sequence length="947" mass="107232">MYTVSIPKCPYRSRVGKGDLGLQQEDKGEKDLTEGDVIDIVNLEAPPYPSVNLSSLDINEPSGMVNAELISTDNTDSEGESDFQGESDSEDVQEEEEQHGFCDLSIVFFTDEGQFFDLTPYTDVSSVSLELKIVDPTLKTASSSFKFEANGLSDEFLDFLFFRKEEVYVKVSEGSRSLFKGILEKFFNREVFNSTKSISFTVNDYSKLLSVVFERPIQFPVNYNPDWLYVYNPLVREQSVVHLILEKSNLKDLIDDDGSESILAKVPAVIIADGEDLETILSALLYEFGYAYTFTGDGKLQILPIWKSEVIKKDVKLCSIDASSYVLSKSSSSSYDSTRVIWREGKFQSKEEAISNKRPLYSAPINVQGSGSSLYVAVLQKGVVYPDFADKVGSVVYQEYDPKWFDTAYKWDFKKKEVWHDHYAINDHLAIISTHNLETRFNADSDIKLVHEEYYPTKARVWFKNTSSSQGSRYIYYFDIYGDVFYTTARNILQTDNADDFYSKRFEYSTRFIFDSESAVRFFKFLTNLRVKGHTIVNFRSTQELDLTDFVRLKFEDFGVDHFFLILSKKISGFDMNIRLYEYEGLTWGDYTHYDYLTTSQHIGAKDHLGAIREVIVAPFNYGVAARDNDFLSPHLVAPGFQDEVTMQEALSLAKRSGTSKIRLLSGDFYMYGSVDISNFELRGEDGVVIRAGGFAKNIFTATRSFKMSRLTVCQKPMGELWIRGGNLSADQHLESYLEDKEFALSANLRLCSSYRFREEERSSIYSDSAGFIYLKNITFICNQGVALKTMKVKKILFENVIFKSTSQGFAIHDVDNMTLIGVEIESNKKASVANGVNAIIRGGVVKKNRDGLHFTNFSSLKVNEVEFLSNTGVALELDGVVSARFAGNSFVENKVGLKSNSLDLLIRDSFLKNELGMSFIKKSGVGSRVVDFNVYEENAKDKEEAA</sequence>
<feature type="region of interest" description="Disordered" evidence="1">
    <location>
        <begin position="11"/>
        <end position="33"/>
    </location>
</feature>
<dbReference type="InterPro" id="IPR012334">
    <property type="entry name" value="Pectin_lyas_fold"/>
</dbReference>
<evidence type="ECO:0000256" key="1">
    <source>
        <dbReference type="SAM" id="MobiDB-lite"/>
    </source>
</evidence>
<protein>
    <recommendedName>
        <fullName evidence="2">Periplasmic copper-binding protein NosD beta helix domain-containing protein</fullName>
    </recommendedName>
</protein>
<evidence type="ECO:0000259" key="2">
    <source>
        <dbReference type="Pfam" id="PF05048"/>
    </source>
</evidence>
<feature type="domain" description="Periplasmic copper-binding protein NosD beta helix" evidence="2">
    <location>
        <begin position="761"/>
        <end position="901"/>
    </location>
</feature>
<dbReference type="SUPFAM" id="SSF51126">
    <property type="entry name" value="Pectin lyase-like"/>
    <property type="match status" value="1"/>
</dbReference>
<name>A0ABM6ARX2_BORHE</name>
<evidence type="ECO:0000313" key="3">
    <source>
        <dbReference type="EMBL" id="ANA43997.1"/>
    </source>
</evidence>
<organism evidence="3 4">
    <name type="scientific">Borrelia hermsii HS1</name>
    <dbReference type="NCBI Taxonomy" id="1867252"/>
    <lineage>
        <taxon>Bacteria</taxon>
        <taxon>Pseudomonadati</taxon>
        <taxon>Spirochaetota</taxon>
        <taxon>Spirochaetia</taxon>
        <taxon>Spirochaetales</taxon>
        <taxon>Borreliaceae</taxon>
        <taxon>Borrelia</taxon>
    </lineage>
</organism>
<accession>A0ABM6ARX2</accession>
<dbReference type="EMBL" id="CP015334">
    <property type="protein sequence ID" value="ANA43997.1"/>
    <property type="molecule type" value="Genomic_DNA"/>
</dbReference>
<dbReference type="InterPro" id="IPR011050">
    <property type="entry name" value="Pectin_lyase_fold/virulence"/>
</dbReference>
<keyword evidence="3" id="KW-0614">Plasmid</keyword>
<dbReference type="Pfam" id="PF05048">
    <property type="entry name" value="NosD"/>
    <property type="match status" value="1"/>
</dbReference>
<geneLocation type="plasmid" evidence="3 4">
    <name>lpG27</name>
</geneLocation>
<proteinExistence type="predicted"/>
<dbReference type="InterPro" id="IPR007742">
    <property type="entry name" value="NosD_dom"/>
</dbReference>
<dbReference type="Proteomes" id="UP000078430">
    <property type="component" value="Plasmid lpG27"/>
</dbReference>
<reference evidence="3 4" key="1">
    <citation type="journal article" date="2016" name="Genome Announc.">
        <title>Chromosome and Plasmids of the Tick-Borne Relapsing Fever Agent Borrelia hermsii.</title>
        <authorList>
            <person name="Barbour A.G."/>
        </authorList>
    </citation>
    <scope>NUCLEOTIDE SEQUENCE [LARGE SCALE GENOMIC DNA]</scope>
    <source>
        <strain evidence="3 4">HS1</strain>
    </source>
</reference>
<gene>
    <name evidence="3" type="ORF">AXX13_G09</name>
</gene>
<feature type="region of interest" description="Disordered" evidence="1">
    <location>
        <begin position="73"/>
        <end position="96"/>
    </location>
</feature>
<feature type="compositionally biased region" description="Basic and acidic residues" evidence="1">
    <location>
        <begin position="24"/>
        <end position="33"/>
    </location>
</feature>
<dbReference type="Gene3D" id="2.160.20.10">
    <property type="entry name" value="Single-stranded right-handed beta-helix, Pectin lyase-like"/>
    <property type="match status" value="1"/>
</dbReference>
<evidence type="ECO:0000313" key="4">
    <source>
        <dbReference type="Proteomes" id="UP000078430"/>
    </source>
</evidence>